<evidence type="ECO:0000313" key="2">
    <source>
        <dbReference type="EMBL" id="EER12058.1"/>
    </source>
</evidence>
<feature type="compositionally biased region" description="Low complexity" evidence="1">
    <location>
        <begin position="300"/>
        <end position="310"/>
    </location>
</feature>
<feature type="compositionally biased region" description="Basic and acidic residues" evidence="1">
    <location>
        <begin position="409"/>
        <end position="424"/>
    </location>
</feature>
<feature type="region of interest" description="Disordered" evidence="1">
    <location>
        <begin position="333"/>
        <end position="444"/>
    </location>
</feature>
<feature type="compositionally biased region" description="Basic and acidic residues" evidence="1">
    <location>
        <begin position="377"/>
        <end position="392"/>
    </location>
</feature>
<dbReference type="GeneID" id="9060971"/>
<dbReference type="RefSeq" id="XP_002780263.1">
    <property type="nucleotide sequence ID" value="XM_002780217.1"/>
</dbReference>
<organism evidence="3">
    <name type="scientific">Perkinsus marinus (strain ATCC 50983 / TXsc)</name>
    <dbReference type="NCBI Taxonomy" id="423536"/>
    <lineage>
        <taxon>Eukaryota</taxon>
        <taxon>Sar</taxon>
        <taxon>Alveolata</taxon>
        <taxon>Perkinsozoa</taxon>
        <taxon>Perkinsea</taxon>
        <taxon>Perkinsida</taxon>
        <taxon>Perkinsidae</taxon>
        <taxon>Perkinsus</taxon>
    </lineage>
</organism>
<feature type="compositionally biased region" description="Low complexity" evidence="1">
    <location>
        <begin position="431"/>
        <end position="442"/>
    </location>
</feature>
<feature type="compositionally biased region" description="Acidic residues" evidence="1">
    <location>
        <begin position="214"/>
        <end position="223"/>
    </location>
</feature>
<accession>C5KU16</accession>
<sequence length="512" mass="55113">MLAWFGLGDTDEQVAINPGNSEVSLQEGSAAAISDGEAVEVISVHESQGELADDEHPVSEYGKASSWGISSDGSPVIQAAVPSEDPPRRSVVPPLRLDKLNSFEVEPITSYSPTPEASAGLAGALVGWFNTGEDVEVNPPGDTTKDDSLSGGSSETEGYWQEDRRGEGVGSGEGHDSREEHLREGELLGDNAENLGGGELDNEDRNTGEKFTEEEYQEGEGLVEDGQYQEGEGLVEDGQYQEGEGLVEDGQYQEGEGLVEDGQYQEGEEPVSFTTDDHAGSEIELEVSSTVGDEAESEAEAPAYETTATTQDWVPSLEAVGAAARKSLQRLSVMVSRDGASSEGDVDFYREVELEDDDDEESDGSEATGFETDEEDEQRRGSQDDLRPDSLERQPVIEPLTSNGTSLVGREDVQQAPWEVKDAVLDEEVPSSSSNGASAMSGEEVVMTVDSSEQEAMMVDRRGDHPEDTVAATEHLKGMEIDNSREAASMVEQYQEPLQKGGRLLEELLLTR</sequence>
<feature type="compositionally biased region" description="Basic and acidic residues" evidence="1">
    <location>
        <begin position="203"/>
        <end position="213"/>
    </location>
</feature>
<dbReference type="Proteomes" id="UP000007800">
    <property type="component" value="Unassembled WGS sequence"/>
</dbReference>
<name>C5KU16_PERM5</name>
<feature type="region of interest" description="Disordered" evidence="1">
    <location>
        <begin position="48"/>
        <end position="69"/>
    </location>
</feature>
<dbReference type="InParanoid" id="C5KU16"/>
<evidence type="ECO:0000313" key="3">
    <source>
        <dbReference type="Proteomes" id="UP000007800"/>
    </source>
</evidence>
<feature type="region of interest" description="Disordered" evidence="1">
    <location>
        <begin position="132"/>
        <end position="314"/>
    </location>
</feature>
<evidence type="ECO:0000256" key="1">
    <source>
        <dbReference type="SAM" id="MobiDB-lite"/>
    </source>
</evidence>
<reference evidence="2 3" key="1">
    <citation type="submission" date="2008-07" db="EMBL/GenBank/DDBJ databases">
        <authorList>
            <person name="El-Sayed N."/>
            <person name="Caler E."/>
            <person name="Inman J."/>
            <person name="Amedeo P."/>
            <person name="Hass B."/>
            <person name="Wortman J."/>
        </authorList>
    </citation>
    <scope>NUCLEOTIDE SEQUENCE [LARGE SCALE GENOMIC DNA]</scope>
    <source>
        <strain evidence="3">ATCC 50983 / TXsc</strain>
    </source>
</reference>
<keyword evidence="3" id="KW-1185">Reference proteome</keyword>
<feature type="compositionally biased region" description="Acidic residues" evidence="1">
    <location>
        <begin position="353"/>
        <end position="364"/>
    </location>
</feature>
<protein>
    <submittedName>
        <fullName evidence="2">Microneme protein 12, putative</fullName>
    </submittedName>
</protein>
<feature type="compositionally biased region" description="Basic and acidic residues" evidence="1">
    <location>
        <begin position="161"/>
        <end position="186"/>
    </location>
</feature>
<dbReference type="AlphaFoldDB" id="C5KU16"/>
<proteinExistence type="predicted"/>
<dbReference type="EMBL" id="GG676180">
    <property type="protein sequence ID" value="EER12058.1"/>
    <property type="molecule type" value="Genomic_DNA"/>
</dbReference>
<gene>
    <name evidence="2" type="ORF">Pmar_PMAR019164</name>
</gene>